<dbReference type="RefSeq" id="WP_229522577.1">
    <property type="nucleotide sequence ID" value="NZ_JAFFQR010000003.1"/>
</dbReference>
<evidence type="ECO:0000259" key="7">
    <source>
        <dbReference type="Pfam" id="PF00082"/>
    </source>
</evidence>
<keyword evidence="5 6" id="KW-0720">Serine protease</keyword>
<evidence type="ECO:0000256" key="3">
    <source>
        <dbReference type="ARBA" id="ARBA00022723"/>
    </source>
</evidence>
<proteinExistence type="inferred from homology"/>
<feature type="active site" description="Charge relay system" evidence="6">
    <location>
        <position position="134"/>
    </location>
</feature>
<dbReference type="Gene3D" id="3.40.50.200">
    <property type="entry name" value="Peptidase S8/S53 domain"/>
    <property type="match status" value="1"/>
</dbReference>
<feature type="active site" description="Charge relay system" evidence="6">
    <location>
        <position position="321"/>
    </location>
</feature>
<evidence type="ECO:0000256" key="4">
    <source>
        <dbReference type="ARBA" id="ARBA00022801"/>
    </source>
</evidence>
<comment type="caution">
    <text evidence="8">The sequence shown here is derived from an EMBL/GenBank/DDBJ whole genome shotgun (WGS) entry which is preliminary data.</text>
</comment>
<dbReference type="CDD" id="cd07477">
    <property type="entry name" value="Peptidases_S8_Subtilisin_subset"/>
    <property type="match status" value="1"/>
</dbReference>
<dbReference type="PANTHER" id="PTHR43806:SF11">
    <property type="entry name" value="CEREVISIN-RELATED"/>
    <property type="match status" value="1"/>
</dbReference>
<dbReference type="InterPro" id="IPR000209">
    <property type="entry name" value="Peptidase_S8/S53_dom"/>
</dbReference>
<dbReference type="Pfam" id="PF00082">
    <property type="entry name" value="Peptidase_S8"/>
    <property type="match status" value="1"/>
</dbReference>
<dbReference type="PANTHER" id="PTHR43806">
    <property type="entry name" value="PEPTIDASE S8"/>
    <property type="match status" value="1"/>
</dbReference>
<feature type="domain" description="Peptidase S8/S53" evidence="7">
    <location>
        <begin position="125"/>
        <end position="357"/>
    </location>
</feature>
<protein>
    <submittedName>
        <fullName evidence="8">S8 family serine peptidase</fullName>
    </submittedName>
</protein>
<keyword evidence="2 6" id="KW-0645">Protease</keyword>
<dbReference type="InterPro" id="IPR015500">
    <property type="entry name" value="Peptidase_S8_subtilisin-rel"/>
</dbReference>
<dbReference type="Proteomes" id="UP001597340">
    <property type="component" value="Unassembled WGS sequence"/>
</dbReference>
<reference evidence="9" key="1">
    <citation type="journal article" date="2019" name="Int. J. Syst. Evol. Microbiol.">
        <title>The Global Catalogue of Microorganisms (GCM) 10K type strain sequencing project: providing services to taxonomists for standard genome sequencing and annotation.</title>
        <authorList>
            <consortium name="The Broad Institute Genomics Platform"/>
            <consortium name="The Broad Institute Genome Sequencing Center for Infectious Disease"/>
            <person name="Wu L."/>
            <person name="Ma J."/>
        </authorList>
    </citation>
    <scope>NUCLEOTIDE SEQUENCE [LARGE SCALE GENOMIC DNA]</scope>
    <source>
        <strain evidence="9">CCM 9147</strain>
    </source>
</reference>
<accession>A0ABW4DF88</accession>
<dbReference type="PROSITE" id="PS00137">
    <property type="entry name" value="SUBTILASE_HIS"/>
    <property type="match status" value="1"/>
</dbReference>
<dbReference type="InterPro" id="IPR034202">
    <property type="entry name" value="Subtilisin_Carlsberg-like"/>
</dbReference>
<dbReference type="InterPro" id="IPR022398">
    <property type="entry name" value="Peptidase_S8_His-AS"/>
</dbReference>
<evidence type="ECO:0000313" key="9">
    <source>
        <dbReference type="Proteomes" id="UP001597340"/>
    </source>
</evidence>
<dbReference type="InterPro" id="IPR036852">
    <property type="entry name" value="Peptidase_S8/S53_dom_sf"/>
</dbReference>
<dbReference type="InterPro" id="IPR050131">
    <property type="entry name" value="Peptidase_S8_subtilisin-like"/>
</dbReference>
<feature type="active site" description="Charge relay system" evidence="6">
    <location>
        <position position="167"/>
    </location>
</feature>
<keyword evidence="4 6" id="KW-0378">Hydrolase</keyword>
<keyword evidence="9" id="KW-1185">Reference proteome</keyword>
<dbReference type="SUPFAM" id="SSF52743">
    <property type="entry name" value="Subtilisin-like"/>
    <property type="match status" value="1"/>
</dbReference>
<dbReference type="PROSITE" id="PS51892">
    <property type="entry name" value="SUBTILASE"/>
    <property type="match status" value="1"/>
</dbReference>
<gene>
    <name evidence="8" type="ORF">ACFQ5D_18445</name>
</gene>
<evidence type="ECO:0000313" key="8">
    <source>
        <dbReference type="EMBL" id="MFD1463325.1"/>
    </source>
</evidence>
<dbReference type="PRINTS" id="PR00723">
    <property type="entry name" value="SUBTILISIN"/>
</dbReference>
<evidence type="ECO:0000256" key="6">
    <source>
        <dbReference type="PROSITE-ProRule" id="PRU01240"/>
    </source>
</evidence>
<evidence type="ECO:0000256" key="1">
    <source>
        <dbReference type="ARBA" id="ARBA00011073"/>
    </source>
</evidence>
<sequence length="387" mass="42976">MDYPSFLQRLHEGISEPSGSGRHKQIITFDKPHQYWECLSYLKKMKPELAGLRQVQPARLIRALIAPLPGRERLGKYHNGVTVEEDTRIKIHGETAPIPRAEKKLAMPWGVKQVRAYKAWPSSTGNRIRIGVIDTGADFQHPDLRHSLARGINLLNRTMLPYDDNGHGTHIAGTIAASNYDEGMVGVAPRALIHPVKAFDHNGAAYVSDIILGIDWCVLNRVDIINMSFGMKSRSKALLDMVNKAYHNGIVVVASSGNEGKRRSIDYPARYSQTISVGATDKYRRIAPFSNRGQFVDIYAPGEKIVSSWIHGRHHEMNGTSMATSHVTGSIALLLSLRPELGPAEIKALLKRTATPLRLRKSTGRNLLSTKLGEVDAFRLIQEGMKS</sequence>
<evidence type="ECO:0000256" key="5">
    <source>
        <dbReference type="ARBA" id="ARBA00022825"/>
    </source>
</evidence>
<evidence type="ECO:0000256" key="2">
    <source>
        <dbReference type="ARBA" id="ARBA00022670"/>
    </source>
</evidence>
<comment type="similarity">
    <text evidence="1 6">Belongs to the peptidase S8 family.</text>
</comment>
<keyword evidence="3" id="KW-0479">Metal-binding</keyword>
<dbReference type="EMBL" id="JBHTNZ010000030">
    <property type="protein sequence ID" value="MFD1463325.1"/>
    <property type="molecule type" value="Genomic_DNA"/>
</dbReference>
<name>A0ABW4DF88_9BACL</name>
<organism evidence="8 9">
    <name type="scientific">Paenibacillus farraposensis</name>
    <dbReference type="NCBI Taxonomy" id="2807095"/>
    <lineage>
        <taxon>Bacteria</taxon>
        <taxon>Bacillati</taxon>
        <taxon>Bacillota</taxon>
        <taxon>Bacilli</taxon>
        <taxon>Bacillales</taxon>
        <taxon>Paenibacillaceae</taxon>
        <taxon>Paenibacillus</taxon>
    </lineage>
</organism>